<dbReference type="Gramene" id="TVU44037">
    <property type="protein sequence ID" value="TVU44037"/>
    <property type="gene ID" value="EJB05_03463"/>
</dbReference>
<dbReference type="EMBL" id="RWGY01000004">
    <property type="protein sequence ID" value="TVU44037.1"/>
    <property type="molecule type" value="Genomic_DNA"/>
</dbReference>
<organism evidence="1 2">
    <name type="scientific">Eragrostis curvula</name>
    <name type="common">weeping love grass</name>
    <dbReference type="NCBI Taxonomy" id="38414"/>
    <lineage>
        <taxon>Eukaryota</taxon>
        <taxon>Viridiplantae</taxon>
        <taxon>Streptophyta</taxon>
        <taxon>Embryophyta</taxon>
        <taxon>Tracheophyta</taxon>
        <taxon>Spermatophyta</taxon>
        <taxon>Magnoliopsida</taxon>
        <taxon>Liliopsida</taxon>
        <taxon>Poales</taxon>
        <taxon>Poaceae</taxon>
        <taxon>PACMAD clade</taxon>
        <taxon>Chloridoideae</taxon>
        <taxon>Eragrostideae</taxon>
        <taxon>Eragrostidinae</taxon>
        <taxon>Eragrostis</taxon>
    </lineage>
</organism>
<sequence>MELLFESATGFDGDYRVTEAYGIHPLPFDGQCKNVIATFGRLITKVIKCCLYILSVEKE</sequence>
<proteinExistence type="predicted"/>
<accession>A0A5J9W7Y6</accession>
<protein>
    <submittedName>
        <fullName evidence="1">Uncharacterized protein</fullName>
    </submittedName>
</protein>
<dbReference type="Proteomes" id="UP000324897">
    <property type="component" value="Chromosome 5"/>
</dbReference>
<name>A0A5J9W7Y6_9POAL</name>
<gene>
    <name evidence="1" type="ORF">EJB05_03463</name>
</gene>
<reference evidence="1 2" key="1">
    <citation type="journal article" date="2019" name="Sci. Rep.">
        <title>A high-quality genome of Eragrostis curvula grass provides insights into Poaceae evolution and supports new strategies to enhance forage quality.</title>
        <authorList>
            <person name="Carballo J."/>
            <person name="Santos B.A.C.M."/>
            <person name="Zappacosta D."/>
            <person name="Garbus I."/>
            <person name="Selva J.P."/>
            <person name="Gallo C.A."/>
            <person name="Diaz A."/>
            <person name="Albertini E."/>
            <person name="Caccamo M."/>
            <person name="Echenique V."/>
        </authorList>
    </citation>
    <scope>NUCLEOTIDE SEQUENCE [LARGE SCALE GENOMIC DNA]</scope>
    <source>
        <strain evidence="2">cv. Victoria</strain>
        <tissue evidence="1">Leaf</tissue>
    </source>
</reference>
<dbReference type="AlphaFoldDB" id="A0A5J9W7Y6"/>
<comment type="caution">
    <text evidence="1">The sequence shown here is derived from an EMBL/GenBank/DDBJ whole genome shotgun (WGS) entry which is preliminary data.</text>
</comment>
<keyword evidence="2" id="KW-1185">Reference proteome</keyword>
<evidence type="ECO:0000313" key="1">
    <source>
        <dbReference type="EMBL" id="TVU44037.1"/>
    </source>
</evidence>
<evidence type="ECO:0000313" key="2">
    <source>
        <dbReference type="Proteomes" id="UP000324897"/>
    </source>
</evidence>